<dbReference type="AlphaFoldDB" id="A0A1X1Z3U5"/>
<sequence>MEYLTHRWATVTVAALGVGSLVAVLTSMTPALPDVQIREIDLTAVNIDVTPSLDIIENHVRPDIVGSVGAEAEYINVGSLIFGNGDDAYGTGATFDAGVVDESVVNELLGGSFDPQNLPIGVPFTPDLAGLELPSAGVFGGGSGQAVNAAAADVAANFSFILQALPDTQQALNSSIIAMEAEFNRALVEAQMAAAERLFGDNPEFDDLVNWIFSLNNSVLAQNEAAFNTMLGISYNPQDTLLGHFDPEILNADWTTMLGFSPDQVNQVVDAIQDDNLSLLLGSIDWDWLLDGLF</sequence>
<gene>
    <name evidence="1" type="ORF">AWC18_16165</name>
</gene>
<dbReference type="Proteomes" id="UP000193108">
    <property type="component" value="Unassembled WGS sequence"/>
</dbReference>
<evidence type="ECO:0000313" key="2">
    <source>
        <dbReference type="Proteomes" id="UP000193108"/>
    </source>
</evidence>
<name>A0A1X1Z3U5_MYCNO</name>
<keyword evidence="2" id="KW-1185">Reference proteome</keyword>
<dbReference type="EMBL" id="LQPI01000060">
    <property type="protein sequence ID" value="ORW17990.1"/>
    <property type="molecule type" value="Genomic_DNA"/>
</dbReference>
<comment type="caution">
    <text evidence="1">The sequence shown here is derived from an EMBL/GenBank/DDBJ whole genome shotgun (WGS) entry which is preliminary data.</text>
</comment>
<organism evidence="1 2">
    <name type="scientific">Mycolicibacter nonchromogenicus</name>
    <name type="common">Mycobacterium nonchromogenicum</name>
    <dbReference type="NCBI Taxonomy" id="1782"/>
    <lineage>
        <taxon>Bacteria</taxon>
        <taxon>Bacillati</taxon>
        <taxon>Actinomycetota</taxon>
        <taxon>Actinomycetes</taxon>
        <taxon>Mycobacteriales</taxon>
        <taxon>Mycobacteriaceae</taxon>
        <taxon>Mycolicibacter</taxon>
    </lineage>
</organism>
<dbReference type="RefSeq" id="WP_082961197.1">
    <property type="nucleotide sequence ID" value="NZ_LQPI01000060.1"/>
</dbReference>
<protein>
    <submittedName>
        <fullName evidence="1">Uncharacterized protein</fullName>
    </submittedName>
</protein>
<dbReference type="STRING" id="1782.AWC18_16165"/>
<reference evidence="1 2" key="1">
    <citation type="submission" date="2016-01" db="EMBL/GenBank/DDBJ databases">
        <title>The new phylogeny of the genus Mycobacterium.</title>
        <authorList>
            <person name="Tarcisio F."/>
            <person name="Conor M."/>
            <person name="Antonella G."/>
            <person name="Elisabetta G."/>
            <person name="Giulia F.S."/>
            <person name="Sara T."/>
            <person name="Anna F."/>
            <person name="Clotilde B."/>
            <person name="Roberto B."/>
            <person name="Veronica D.S."/>
            <person name="Fabio R."/>
            <person name="Monica P."/>
            <person name="Olivier J."/>
            <person name="Enrico T."/>
            <person name="Nicola S."/>
        </authorList>
    </citation>
    <scope>NUCLEOTIDE SEQUENCE [LARGE SCALE GENOMIC DNA]</scope>
    <source>
        <strain evidence="1 2">DSM 44164</strain>
    </source>
</reference>
<accession>A0A1X1Z3U5</accession>
<evidence type="ECO:0000313" key="1">
    <source>
        <dbReference type="EMBL" id="ORW17990.1"/>
    </source>
</evidence>
<proteinExistence type="predicted"/>